<keyword evidence="6" id="KW-1185">Reference proteome</keyword>
<dbReference type="AlphaFoldDB" id="A0A817VQH2"/>
<evidence type="ECO:0000256" key="1">
    <source>
        <dbReference type="SAM" id="MobiDB-lite"/>
    </source>
</evidence>
<evidence type="ECO:0000313" key="6">
    <source>
        <dbReference type="Proteomes" id="UP000663873"/>
    </source>
</evidence>
<protein>
    <submittedName>
        <fullName evidence="2">Uncharacterized protein</fullName>
    </submittedName>
</protein>
<reference evidence="2" key="1">
    <citation type="submission" date="2021-02" db="EMBL/GenBank/DDBJ databases">
        <authorList>
            <person name="Nowell W R."/>
        </authorList>
    </citation>
    <scope>NUCLEOTIDE SEQUENCE</scope>
</reference>
<sequence>NDDNCDSDEETDYYSLATDAEDESESEYSETENECKTSTKNGYNSMRIFSSICDKEKYKFFEVEINGKLKYIHKQTAA</sequence>
<dbReference type="EMBL" id="CAJOBQ010008413">
    <property type="protein sequence ID" value="CAF4691379.1"/>
    <property type="molecule type" value="Genomic_DNA"/>
</dbReference>
<feature type="compositionally biased region" description="Acidic residues" evidence="1">
    <location>
        <begin position="1"/>
        <end position="12"/>
    </location>
</feature>
<evidence type="ECO:0000313" key="3">
    <source>
        <dbReference type="EMBL" id="CAF4654709.1"/>
    </source>
</evidence>
<dbReference type="EMBL" id="CAJOBP010030258">
    <property type="protein sequence ID" value="CAF4654709.1"/>
    <property type="molecule type" value="Genomic_DNA"/>
</dbReference>
<evidence type="ECO:0000313" key="2">
    <source>
        <dbReference type="EMBL" id="CAF3344344.1"/>
    </source>
</evidence>
<feature type="region of interest" description="Disordered" evidence="1">
    <location>
        <begin position="1"/>
        <end position="38"/>
    </location>
</feature>
<feature type="compositionally biased region" description="Acidic residues" evidence="1">
    <location>
        <begin position="19"/>
        <end position="32"/>
    </location>
</feature>
<dbReference type="Proteomes" id="UP000663862">
    <property type="component" value="Unassembled WGS sequence"/>
</dbReference>
<proteinExistence type="predicted"/>
<name>A0A817VQH2_9BILA</name>
<evidence type="ECO:0000313" key="4">
    <source>
        <dbReference type="EMBL" id="CAF4691379.1"/>
    </source>
</evidence>
<dbReference type="Proteomes" id="UP000663873">
    <property type="component" value="Unassembled WGS sequence"/>
</dbReference>
<organism evidence="2 5">
    <name type="scientific">Rotaria socialis</name>
    <dbReference type="NCBI Taxonomy" id="392032"/>
    <lineage>
        <taxon>Eukaryota</taxon>
        <taxon>Metazoa</taxon>
        <taxon>Spiralia</taxon>
        <taxon>Gnathifera</taxon>
        <taxon>Rotifera</taxon>
        <taxon>Eurotatoria</taxon>
        <taxon>Bdelloidea</taxon>
        <taxon>Philodinida</taxon>
        <taxon>Philodinidae</taxon>
        <taxon>Rotaria</taxon>
    </lineage>
</organism>
<evidence type="ECO:0000313" key="5">
    <source>
        <dbReference type="Proteomes" id="UP000663869"/>
    </source>
</evidence>
<gene>
    <name evidence="2" type="ORF">FME351_LOCUS3897</name>
    <name evidence="4" type="ORF">TSG867_LOCUS32885</name>
    <name evidence="3" type="ORF">UJA718_LOCUS33913</name>
</gene>
<dbReference type="EMBL" id="CAJNYU010000252">
    <property type="protein sequence ID" value="CAF3344344.1"/>
    <property type="molecule type" value="Genomic_DNA"/>
</dbReference>
<comment type="caution">
    <text evidence="2">The sequence shown here is derived from an EMBL/GenBank/DDBJ whole genome shotgun (WGS) entry which is preliminary data.</text>
</comment>
<dbReference type="Proteomes" id="UP000663869">
    <property type="component" value="Unassembled WGS sequence"/>
</dbReference>
<accession>A0A817VQH2</accession>
<feature type="non-terminal residue" evidence="2">
    <location>
        <position position="1"/>
    </location>
</feature>